<dbReference type="Pfam" id="PF26358">
    <property type="entry name" value="EcdD_BsdD_detox"/>
    <property type="match status" value="1"/>
</dbReference>
<proteinExistence type="predicted"/>
<protein>
    <submittedName>
        <fullName evidence="1">Protein-arginine kinase activator protein McsA</fullName>
    </submittedName>
</protein>
<evidence type="ECO:0000313" key="1">
    <source>
        <dbReference type="EMBL" id="MBP1907543.1"/>
    </source>
</evidence>
<reference evidence="1 2" key="1">
    <citation type="submission" date="2021-03" db="EMBL/GenBank/DDBJ databases">
        <title>Genomic Encyclopedia of Type Strains, Phase IV (KMG-IV): sequencing the most valuable type-strain genomes for metagenomic binning, comparative biology and taxonomic classification.</title>
        <authorList>
            <person name="Goeker M."/>
        </authorList>
    </citation>
    <scope>NUCLEOTIDE SEQUENCE [LARGE SCALE GENOMIC DNA]</scope>
    <source>
        <strain evidence="1 2">DSM 14349</strain>
    </source>
</reference>
<dbReference type="EMBL" id="JAGGKG010000028">
    <property type="protein sequence ID" value="MBP1907543.1"/>
    <property type="molecule type" value="Genomic_DNA"/>
</dbReference>
<dbReference type="Proteomes" id="UP001519272">
    <property type="component" value="Unassembled WGS sequence"/>
</dbReference>
<sequence length="74" mass="8729">MICPRCDSKNIELLTKAPVDDAWEVFICETCYFSWRSTEGENITNPEKYDQRFKLNPANFEKLDKIPPIPDFKK</sequence>
<gene>
    <name evidence="1" type="ORF">J2Z32_004218</name>
</gene>
<dbReference type="NCBIfam" id="NF041205">
    <property type="entry name" value="VdcD"/>
    <property type="match status" value="1"/>
</dbReference>
<organism evidence="1 2">
    <name type="scientific">Paenibacillus turicensis</name>
    <dbReference type="NCBI Taxonomy" id="160487"/>
    <lineage>
        <taxon>Bacteria</taxon>
        <taxon>Bacillati</taxon>
        <taxon>Bacillota</taxon>
        <taxon>Bacilli</taxon>
        <taxon>Bacillales</taxon>
        <taxon>Paenibacillaceae</taxon>
        <taxon>Paenibacillus</taxon>
    </lineage>
</organism>
<comment type="caution">
    <text evidence="1">The sequence shown here is derived from an EMBL/GenBank/DDBJ whole genome shotgun (WGS) entry which is preliminary data.</text>
</comment>
<accession>A0ABS4FYW5</accession>
<keyword evidence="1" id="KW-0808">Transferase</keyword>
<keyword evidence="1" id="KW-0418">Kinase</keyword>
<dbReference type="InterPro" id="IPR047707">
    <property type="entry name" value="VdcD-like"/>
</dbReference>
<dbReference type="GO" id="GO:0016301">
    <property type="term" value="F:kinase activity"/>
    <property type="evidence" value="ECO:0007669"/>
    <property type="project" value="UniProtKB-KW"/>
</dbReference>
<keyword evidence="2" id="KW-1185">Reference proteome</keyword>
<evidence type="ECO:0000313" key="2">
    <source>
        <dbReference type="Proteomes" id="UP001519272"/>
    </source>
</evidence>
<name>A0ABS4FYW5_9BACL</name>